<evidence type="ECO:0000256" key="2">
    <source>
        <dbReference type="ARBA" id="ARBA00007613"/>
    </source>
</evidence>
<sequence>MTCNTLAAQEVIAVADTTVLSYNEYLGLVKEFHPVAKQAALILNQAEANLLKSRGSFDPKIDVDYSRKKFKNTEYYDILNATFKIPTWYGIELKAQFEENEGVFLNPQLDVPQEGLYNAGISFSALEGFLINDRMATLKQAKIMREQSKADRDLAVNKILFEASLTYFDWVRTYSQVLVFDNFVENAQIRFEGIKSSALAGDRPIIDTLEAKITVQNRFLELEKARIRFVKASLALSNYLWLADNLPVELQPGVVPDIFISEEIDTSLEIAGRPLSDFNIENHPKLLSLQFKLDQLNVDRRLKANKLLPTLDLEYNFLSQTPEETQSFNTANYKSGFVFSVPLFLRKERGDLKLAKIKVQDAELDLSLAEITIKNDILGIYQELDSYVLQNDLILNIVDNYSRLVAAEERKFSFGESSLFLVNTREQKLIESKLKQIDQQNKFYEAKAKLFKSLAINPENL</sequence>
<accession>A0ABP3XVB8</accession>
<dbReference type="Pfam" id="PF02321">
    <property type="entry name" value="OEP"/>
    <property type="match status" value="1"/>
</dbReference>
<keyword evidence="4" id="KW-1134">Transmembrane beta strand</keyword>
<evidence type="ECO:0000256" key="1">
    <source>
        <dbReference type="ARBA" id="ARBA00004442"/>
    </source>
</evidence>
<dbReference type="SUPFAM" id="SSF56954">
    <property type="entry name" value="Outer membrane efflux proteins (OEP)"/>
    <property type="match status" value="1"/>
</dbReference>
<dbReference type="Proteomes" id="UP001500507">
    <property type="component" value="Unassembled WGS sequence"/>
</dbReference>
<gene>
    <name evidence="8" type="ORF">GCM10009117_23670</name>
</gene>
<evidence type="ECO:0000313" key="8">
    <source>
        <dbReference type="EMBL" id="GAA0873220.1"/>
    </source>
</evidence>
<dbReference type="EMBL" id="BAAAFG010000016">
    <property type="protein sequence ID" value="GAA0873220.1"/>
    <property type="molecule type" value="Genomic_DNA"/>
</dbReference>
<evidence type="ECO:0000256" key="6">
    <source>
        <dbReference type="ARBA" id="ARBA00023136"/>
    </source>
</evidence>
<reference evidence="9" key="1">
    <citation type="journal article" date="2019" name="Int. J. Syst. Evol. Microbiol.">
        <title>The Global Catalogue of Microorganisms (GCM) 10K type strain sequencing project: providing services to taxonomists for standard genome sequencing and annotation.</title>
        <authorList>
            <consortium name="The Broad Institute Genomics Platform"/>
            <consortium name="The Broad Institute Genome Sequencing Center for Infectious Disease"/>
            <person name="Wu L."/>
            <person name="Ma J."/>
        </authorList>
    </citation>
    <scope>NUCLEOTIDE SEQUENCE [LARGE SCALE GENOMIC DNA]</scope>
    <source>
        <strain evidence="9">JCM 16082</strain>
    </source>
</reference>
<keyword evidence="3" id="KW-0813">Transport</keyword>
<dbReference type="InterPro" id="IPR003423">
    <property type="entry name" value="OMP_efflux"/>
</dbReference>
<evidence type="ECO:0000256" key="3">
    <source>
        <dbReference type="ARBA" id="ARBA00022448"/>
    </source>
</evidence>
<keyword evidence="6" id="KW-0472">Membrane</keyword>
<keyword evidence="7" id="KW-0998">Cell outer membrane</keyword>
<protein>
    <submittedName>
        <fullName evidence="8">TolC family protein</fullName>
    </submittedName>
</protein>
<comment type="subcellular location">
    <subcellularLocation>
        <location evidence="1">Cell outer membrane</location>
    </subcellularLocation>
</comment>
<evidence type="ECO:0000256" key="4">
    <source>
        <dbReference type="ARBA" id="ARBA00022452"/>
    </source>
</evidence>
<evidence type="ECO:0000256" key="7">
    <source>
        <dbReference type="ARBA" id="ARBA00023237"/>
    </source>
</evidence>
<comment type="similarity">
    <text evidence="2">Belongs to the outer membrane factor (OMF) (TC 1.B.17) family.</text>
</comment>
<dbReference type="Gene3D" id="1.20.1600.10">
    <property type="entry name" value="Outer membrane efflux proteins (OEP)"/>
    <property type="match status" value="1"/>
</dbReference>
<evidence type="ECO:0000313" key="9">
    <source>
        <dbReference type="Proteomes" id="UP001500507"/>
    </source>
</evidence>
<comment type="caution">
    <text evidence="8">The sequence shown here is derived from an EMBL/GenBank/DDBJ whole genome shotgun (WGS) entry which is preliminary data.</text>
</comment>
<dbReference type="PANTHER" id="PTHR30026">
    <property type="entry name" value="OUTER MEMBRANE PROTEIN TOLC"/>
    <property type="match status" value="1"/>
</dbReference>
<keyword evidence="5" id="KW-0812">Transmembrane</keyword>
<evidence type="ECO:0000256" key="5">
    <source>
        <dbReference type="ARBA" id="ARBA00022692"/>
    </source>
</evidence>
<keyword evidence="9" id="KW-1185">Reference proteome</keyword>
<dbReference type="PANTHER" id="PTHR30026:SF20">
    <property type="entry name" value="OUTER MEMBRANE PROTEIN TOLC"/>
    <property type="match status" value="1"/>
</dbReference>
<organism evidence="8 9">
    <name type="scientific">Gangjinia marincola</name>
    <dbReference type="NCBI Taxonomy" id="578463"/>
    <lineage>
        <taxon>Bacteria</taxon>
        <taxon>Pseudomonadati</taxon>
        <taxon>Bacteroidota</taxon>
        <taxon>Flavobacteriia</taxon>
        <taxon>Flavobacteriales</taxon>
        <taxon>Flavobacteriaceae</taxon>
        <taxon>Gangjinia</taxon>
    </lineage>
</organism>
<name>A0ABP3XVB8_9FLAO</name>
<dbReference type="InterPro" id="IPR051906">
    <property type="entry name" value="TolC-like"/>
</dbReference>
<proteinExistence type="inferred from homology"/>